<proteinExistence type="predicted"/>
<evidence type="ECO:0008006" key="3">
    <source>
        <dbReference type="Google" id="ProtNLM"/>
    </source>
</evidence>
<reference evidence="1 2" key="1">
    <citation type="submission" date="2020-08" db="EMBL/GenBank/DDBJ databases">
        <title>Genomic Encyclopedia of Type Strains, Phase IV (KMG-IV): sequencing the most valuable type-strain genomes for metagenomic binning, comparative biology and taxonomic classification.</title>
        <authorList>
            <person name="Goeker M."/>
        </authorList>
    </citation>
    <scope>NUCLEOTIDE SEQUENCE [LARGE SCALE GENOMIC DNA]</scope>
    <source>
        <strain evidence="1 2">DSM 23562</strain>
    </source>
</reference>
<sequence>MAEPILDLYTLFGAVPPRGAEPGTGTLKAMMAKYGIAGAVTLSTRAIFHSPSAGNRETQVRCGESGGTLLPAGVLDPRVAQSDTLLGGSRLICLFPTTQKWPIAYAPLENAFKGLAARGVKVPLLFEATQPGDATQLARLLSATGYAGPVVFSGLSGPAFAEAVALAQQDERYLLCTDSLRGVGEIAHAVSLVGASRVVFGSGGVARGSVAAALAVARVAKLSDSEREQVLGGNTKRLLAAGGAVA</sequence>
<gene>
    <name evidence="1" type="ORF">HNQ39_002151</name>
</gene>
<dbReference type="Proteomes" id="UP000520814">
    <property type="component" value="Unassembled WGS sequence"/>
</dbReference>
<dbReference type="InterPro" id="IPR032466">
    <property type="entry name" value="Metal_Hydrolase"/>
</dbReference>
<dbReference type="Gene3D" id="3.20.20.140">
    <property type="entry name" value="Metal-dependent hydrolases"/>
    <property type="match status" value="1"/>
</dbReference>
<dbReference type="EMBL" id="JACHGW010000002">
    <property type="protein sequence ID" value="MBB6050360.1"/>
    <property type="molecule type" value="Genomic_DNA"/>
</dbReference>
<comment type="caution">
    <text evidence="1">The sequence shown here is derived from an EMBL/GenBank/DDBJ whole genome shotgun (WGS) entry which is preliminary data.</text>
</comment>
<dbReference type="SUPFAM" id="SSF51556">
    <property type="entry name" value="Metallo-dependent hydrolases"/>
    <property type="match status" value="1"/>
</dbReference>
<evidence type="ECO:0000313" key="1">
    <source>
        <dbReference type="EMBL" id="MBB6050360.1"/>
    </source>
</evidence>
<accession>A0A7W9SPF2</accession>
<dbReference type="AlphaFoldDB" id="A0A7W9SPF2"/>
<protein>
    <recommendedName>
        <fullName evidence="3">Amidohydrolase-related domain-containing protein</fullName>
    </recommendedName>
</protein>
<keyword evidence="2" id="KW-1185">Reference proteome</keyword>
<organism evidence="1 2">
    <name type="scientific">Armatimonas rosea</name>
    <dbReference type="NCBI Taxonomy" id="685828"/>
    <lineage>
        <taxon>Bacteria</taxon>
        <taxon>Bacillati</taxon>
        <taxon>Armatimonadota</taxon>
        <taxon>Armatimonadia</taxon>
        <taxon>Armatimonadales</taxon>
        <taxon>Armatimonadaceae</taxon>
        <taxon>Armatimonas</taxon>
    </lineage>
</organism>
<evidence type="ECO:0000313" key="2">
    <source>
        <dbReference type="Proteomes" id="UP000520814"/>
    </source>
</evidence>
<name>A0A7W9SPF2_ARMRO</name>
<dbReference type="RefSeq" id="WP_184195172.1">
    <property type="nucleotide sequence ID" value="NZ_JACHGW010000002.1"/>
</dbReference>